<dbReference type="Proteomes" id="UP000291485">
    <property type="component" value="Unassembled WGS sequence"/>
</dbReference>
<dbReference type="EMBL" id="SJSN01000014">
    <property type="protein sequence ID" value="TCD04602.1"/>
    <property type="molecule type" value="Genomic_DNA"/>
</dbReference>
<evidence type="ECO:0000313" key="2">
    <source>
        <dbReference type="EMBL" id="TCD04602.1"/>
    </source>
</evidence>
<dbReference type="Gene3D" id="3.30.2310.20">
    <property type="entry name" value="RelE-like"/>
    <property type="match status" value="1"/>
</dbReference>
<organism evidence="2 3">
    <name type="scientific">Pedobacter frigidisoli</name>
    <dbReference type="NCBI Taxonomy" id="2530455"/>
    <lineage>
        <taxon>Bacteria</taxon>
        <taxon>Pseudomonadati</taxon>
        <taxon>Bacteroidota</taxon>
        <taxon>Sphingobacteriia</taxon>
        <taxon>Sphingobacteriales</taxon>
        <taxon>Sphingobacteriaceae</taxon>
        <taxon>Pedobacter</taxon>
    </lineage>
</organism>
<dbReference type="RefSeq" id="WP_131560967.1">
    <property type="nucleotide sequence ID" value="NZ_SJSN01000014.1"/>
</dbReference>
<accession>A0A4R0NXY6</accession>
<dbReference type="Pfam" id="PF05016">
    <property type="entry name" value="ParE_toxin"/>
    <property type="match status" value="1"/>
</dbReference>
<keyword evidence="1" id="KW-1277">Toxin-antitoxin system</keyword>
<dbReference type="InterPro" id="IPR035093">
    <property type="entry name" value="RelE/ParE_toxin_dom_sf"/>
</dbReference>
<reference evidence="2 3" key="1">
    <citation type="submission" date="2019-02" db="EMBL/GenBank/DDBJ databases">
        <title>Pedobacter sp. RP-3-11 sp. nov., isolated from Arctic soil.</title>
        <authorList>
            <person name="Dahal R.H."/>
        </authorList>
    </citation>
    <scope>NUCLEOTIDE SEQUENCE [LARGE SCALE GENOMIC DNA]</scope>
    <source>
        <strain evidence="2 3">RP-3-11</strain>
    </source>
</reference>
<name>A0A4R0NXY6_9SPHI</name>
<keyword evidence="3" id="KW-1185">Reference proteome</keyword>
<dbReference type="OrthoDB" id="1098070at2"/>
<dbReference type="AlphaFoldDB" id="A0A4R0NXY6"/>
<evidence type="ECO:0000256" key="1">
    <source>
        <dbReference type="ARBA" id="ARBA00022649"/>
    </source>
</evidence>
<protein>
    <submittedName>
        <fullName evidence="2">Type II toxin-antitoxin system RelE/ParE family toxin</fullName>
    </submittedName>
</protein>
<dbReference type="InterPro" id="IPR007712">
    <property type="entry name" value="RelE/ParE_toxin"/>
</dbReference>
<comment type="caution">
    <text evidence="2">The sequence shown here is derived from an EMBL/GenBank/DDBJ whole genome shotgun (WGS) entry which is preliminary data.</text>
</comment>
<proteinExistence type="predicted"/>
<evidence type="ECO:0000313" key="3">
    <source>
        <dbReference type="Proteomes" id="UP000291485"/>
    </source>
</evidence>
<gene>
    <name evidence="2" type="ORF">EZ449_16770</name>
</gene>
<sequence>MPLTIVWTETAKETYIYVLDYLDEFWGKKHVNNFIKKTDKVFKLVASNPQMFHNIYENDSVRKGLLHKNCAFLYRISEENIELLAFWDTRQEPFL</sequence>